<dbReference type="EMBL" id="QEFC01002717">
    <property type="protein sequence ID" value="KAE9451272.1"/>
    <property type="molecule type" value="Genomic_DNA"/>
</dbReference>
<feature type="non-terminal residue" evidence="3">
    <location>
        <position position="1"/>
    </location>
</feature>
<evidence type="ECO:0000256" key="1">
    <source>
        <dbReference type="SAM" id="MobiDB-lite"/>
    </source>
</evidence>
<feature type="compositionally biased region" description="Low complexity" evidence="1">
    <location>
        <begin position="28"/>
        <end position="46"/>
    </location>
</feature>
<dbReference type="Proteomes" id="UP000428333">
    <property type="component" value="Linkage Group LG10"/>
</dbReference>
<accession>A0A6A4L1A3</accession>
<sequence>MGGGGFGRDRQKDDDLLLKQGLFSFLSPSSLNQTTSSSSSCSASAQKVGGVSEDALDSVDEFLREALQNPRERLSGVKLKEEANSEDGTRHSKVHSGSYSTANGVPTAANFLFTKTSDCRLPSVRLADIPLNLPTEDSGVTKVAIKQRPQKGSLIVTRGNSPSTKSNHLKSVEERKEEYNRARARIFSSSISSGSTGGRPESELRARENYQHNSSGMSRAEEKLFQEDLMLMPAEVAIFRDRDVERKDPDFDRSYDRYMQRFDPGFGFNGGPYVVQPMQWAAPSAPGGIGYGHPDAMMTQFNHNHVGAHPTSALYWHSAQHPSQHPVVTFIHPHEQVHQHFSQSHQQQLDASFGLARPRRGWLEWRVQSYVVPSLIYSTNSVTVGASLVYDEAHCMGWKEAFVPMPWRNETSMRHLLRLRDLIVQGASTKVSYGELSSLGDSGHSKTRTESRMSWSCM</sequence>
<protein>
    <recommendedName>
        <fullName evidence="2">SUZ domain-containing protein</fullName>
    </recommendedName>
</protein>
<organism evidence="3 4">
    <name type="scientific">Rhododendron williamsianum</name>
    <dbReference type="NCBI Taxonomy" id="262921"/>
    <lineage>
        <taxon>Eukaryota</taxon>
        <taxon>Viridiplantae</taxon>
        <taxon>Streptophyta</taxon>
        <taxon>Embryophyta</taxon>
        <taxon>Tracheophyta</taxon>
        <taxon>Spermatophyta</taxon>
        <taxon>Magnoliopsida</taxon>
        <taxon>eudicotyledons</taxon>
        <taxon>Gunneridae</taxon>
        <taxon>Pentapetalae</taxon>
        <taxon>asterids</taxon>
        <taxon>Ericales</taxon>
        <taxon>Ericaceae</taxon>
        <taxon>Ericoideae</taxon>
        <taxon>Rhodoreae</taxon>
        <taxon>Rhododendron</taxon>
    </lineage>
</organism>
<evidence type="ECO:0000313" key="3">
    <source>
        <dbReference type="EMBL" id="KAE9451272.1"/>
    </source>
</evidence>
<name>A0A6A4L1A3_9ERIC</name>
<feature type="domain" description="SUZ" evidence="2">
    <location>
        <begin position="120"/>
        <end position="191"/>
    </location>
</feature>
<dbReference type="Pfam" id="PF12752">
    <property type="entry name" value="SUZ"/>
    <property type="match status" value="1"/>
</dbReference>
<dbReference type="InterPro" id="IPR051937">
    <property type="entry name" value="R3H_domain_containing"/>
</dbReference>
<dbReference type="OrthoDB" id="278430at2759"/>
<comment type="caution">
    <text evidence="3">The sequence shown here is derived from an EMBL/GenBank/DDBJ whole genome shotgun (WGS) entry which is preliminary data.</text>
</comment>
<gene>
    <name evidence="3" type="ORF">C3L33_16827</name>
</gene>
<feature type="compositionally biased region" description="Basic and acidic residues" evidence="1">
    <location>
        <begin position="73"/>
        <end position="90"/>
    </location>
</feature>
<evidence type="ECO:0000259" key="2">
    <source>
        <dbReference type="PROSITE" id="PS51673"/>
    </source>
</evidence>
<proteinExistence type="predicted"/>
<feature type="region of interest" description="Disordered" evidence="1">
    <location>
        <begin position="28"/>
        <end position="47"/>
    </location>
</feature>
<dbReference type="PANTHER" id="PTHR15672">
    <property type="entry name" value="CAMP-REGULATED PHOSPHOPROTEIN 21 RELATED R3H DOMAIN CONTAINING PROTEIN"/>
    <property type="match status" value="1"/>
</dbReference>
<dbReference type="PROSITE" id="PS51673">
    <property type="entry name" value="SUZ"/>
    <property type="match status" value="1"/>
</dbReference>
<reference evidence="3 4" key="1">
    <citation type="journal article" date="2019" name="Genome Biol. Evol.">
        <title>The Rhododendron genome and chromosomal organization provide insight into shared whole-genome duplications across the heath family (Ericaceae).</title>
        <authorList>
            <person name="Soza V.L."/>
            <person name="Lindsley D."/>
            <person name="Waalkes A."/>
            <person name="Ramage E."/>
            <person name="Patwardhan R.P."/>
            <person name="Burton J.N."/>
            <person name="Adey A."/>
            <person name="Kumar A."/>
            <person name="Qiu R."/>
            <person name="Shendure J."/>
            <person name="Hall B."/>
        </authorList>
    </citation>
    <scope>NUCLEOTIDE SEQUENCE [LARGE SCALE GENOMIC DNA]</scope>
    <source>
        <strain evidence="3">RSF 1966-606</strain>
    </source>
</reference>
<evidence type="ECO:0000313" key="4">
    <source>
        <dbReference type="Proteomes" id="UP000428333"/>
    </source>
</evidence>
<feature type="region of interest" description="Disordered" evidence="1">
    <location>
        <begin position="73"/>
        <end position="101"/>
    </location>
</feature>
<dbReference type="InterPro" id="IPR024771">
    <property type="entry name" value="SUZ"/>
</dbReference>
<keyword evidence="4" id="KW-1185">Reference proteome</keyword>
<dbReference type="PANTHER" id="PTHR15672:SF8">
    <property type="entry name" value="PROTEIN ENCORE"/>
    <property type="match status" value="1"/>
</dbReference>
<dbReference type="AlphaFoldDB" id="A0A6A4L1A3"/>
<feature type="region of interest" description="Disordered" evidence="1">
    <location>
        <begin position="438"/>
        <end position="458"/>
    </location>
</feature>